<dbReference type="EMBL" id="KR029580">
    <property type="protein sequence ID" value="AKH46218.1"/>
    <property type="molecule type" value="Genomic_DNA"/>
</dbReference>
<accession>A0A0F7L409</accession>
<proteinExistence type="predicted"/>
<reference evidence="1" key="2">
    <citation type="submission" date="2015-03" db="EMBL/GenBank/DDBJ databases">
        <authorList>
            <person name="Chow C.-E.T."/>
            <person name="Winget D.M."/>
            <person name="White R.A.III."/>
            <person name="Hallam S.J."/>
            <person name="Suttle C.A."/>
        </authorList>
    </citation>
    <scope>NUCLEOTIDE SEQUENCE</scope>
    <source>
        <strain evidence="1">Anoxic3_5</strain>
    </source>
</reference>
<organism evidence="1">
    <name type="scientific">uncultured marine virus</name>
    <dbReference type="NCBI Taxonomy" id="186617"/>
    <lineage>
        <taxon>Viruses</taxon>
        <taxon>environmental samples</taxon>
    </lineage>
</organism>
<reference evidence="1" key="1">
    <citation type="journal article" date="2015" name="Front. Microbiol.">
        <title>Combining genomic sequencing methods to explore viral diversity and reveal potential virus-host interactions.</title>
        <authorList>
            <person name="Chow C.E."/>
            <person name="Winget D.M."/>
            <person name="White R.A.III."/>
            <person name="Hallam S.J."/>
            <person name="Suttle C.A."/>
        </authorList>
    </citation>
    <scope>NUCLEOTIDE SEQUENCE</scope>
    <source>
        <strain evidence="1">Anoxic3_5</strain>
    </source>
</reference>
<protein>
    <submittedName>
        <fullName evidence="1">Uncharacterized protein</fullName>
    </submittedName>
</protein>
<name>A0A0F7L409_9VIRU</name>
<sequence>MLFGCLCMANSQVAIYQGFYLIAHFHIYTVPYLRLRTIQTLIHRQHTRHQIRKCFLAFL</sequence>
<evidence type="ECO:0000313" key="1">
    <source>
        <dbReference type="EMBL" id="AKH46218.1"/>
    </source>
</evidence>